<organism evidence="7 8">
    <name type="scientific">Desulfofustis limnaeus</name>
    <dbReference type="NCBI Taxonomy" id="2740163"/>
    <lineage>
        <taxon>Bacteria</taxon>
        <taxon>Pseudomonadati</taxon>
        <taxon>Thermodesulfobacteriota</taxon>
        <taxon>Desulfobulbia</taxon>
        <taxon>Desulfobulbales</taxon>
        <taxon>Desulfocapsaceae</taxon>
        <taxon>Desulfofustis</taxon>
    </lineage>
</organism>
<evidence type="ECO:0000256" key="6">
    <source>
        <dbReference type="SAM" id="Phobius"/>
    </source>
</evidence>
<keyword evidence="3 6" id="KW-0812">Transmembrane</keyword>
<evidence type="ECO:0008006" key="9">
    <source>
        <dbReference type="Google" id="ProtNLM"/>
    </source>
</evidence>
<comment type="subcellular location">
    <subcellularLocation>
        <location evidence="1">Cell membrane</location>
    </subcellularLocation>
</comment>
<protein>
    <recommendedName>
        <fullName evidence="9">Oxaloacetate decarboxylase (Na(+) extruding)</fullName>
    </recommendedName>
</protein>
<keyword evidence="4 6" id="KW-1133">Transmembrane helix</keyword>
<accession>A0ABN6M641</accession>
<dbReference type="Proteomes" id="UP000830055">
    <property type="component" value="Chromosome"/>
</dbReference>
<keyword evidence="8" id="KW-1185">Reference proteome</keyword>
<dbReference type="EMBL" id="AP025516">
    <property type="protein sequence ID" value="BDD88366.1"/>
    <property type="molecule type" value="Genomic_DNA"/>
</dbReference>
<keyword evidence="5 6" id="KW-0472">Membrane</keyword>
<sequence length="129" mass="13436">MDIMALLATFGDPAQIVEMSLAEKMMAGLATTVLGMGVTFVALIVLQLVVALLGRLCRLPEGHAARAETTVAAGDEPISEPTVAAIATALAVMLQAAPQDLVIREIRRVGAPPSAWSRAGIGEQMRDEG</sequence>
<gene>
    <name evidence="7" type="ORF">DPPLL_27310</name>
</gene>
<keyword evidence="2" id="KW-1003">Cell membrane</keyword>
<dbReference type="InterPro" id="IPR005899">
    <property type="entry name" value="Na_pump_deCOase"/>
</dbReference>
<evidence type="ECO:0000256" key="4">
    <source>
        <dbReference type="ARBA" id="ARBA00022989"/>
    </source>
</evidence>
<evidence type="ECO:0000256" key="5">
    <source>
        <dbReference type="ARBA" id="ARBA00023136"/>
    </source>
</evidence>
<evidence type="ECO:0000313" key="7">
    <source>
        <dbReference type="EMBL" id="BDD88366.1"/>
    </source>
</evidence>
<evidence type="ECO:0000256" key="1">
    <source>
        <dbReference type="ARBA" id="ARBA00004236"/>
    </source>
</evidence>
<evidence type="ECO:0000256" key="2">
    <source>
        <dbReference type="ARBA" id="ARBA00022475"/>
    </source>
</evidence>
<feature type="transmembrane region" description="Helical" evidence="6">
    <location>
        <begin position="26"/>
        <end position="53"/>
    </location>
</feature>
<reference evidence="7 8" key="1">
    <citation type="submission" date="2022-01" db="EMBL/GenBank/DDBJ databases">
        <title>Desulfofustis limnae sp. nov., a novel mesophilic sulfate-reducing bacterium isolated from marsh soil.</title>
        <authorList>
            <person name="Watanabe M."/>
            <person name="Takahashi A."/>
            <person name="Kojima H."/>
            <person name="Fukui M."/>
        </authorList>
    </citation>
    <scope>NUCLEOTIDE SEQUENCE [LARGE SCALE GENOMIC DNA]</scope>
    <source>
        <strain evidence="7 8">PPLL</strain>
    </source>
</reference>
<proteinExistence type="predicted"/>
<evidence type="ECO:0000313" key="8">
    <source>
        <dbReference type="Proteomes" id="UP000830055"/>
    </source>
</evidence>
<dbReference type="Pfam" id="PF04277">
    <property type="entry name" value="OAD_gamma"/>
    <property type="match status" value="1"/>
</dbReference>
<evidence type="ECO:0000256" key="3">
    <source>
        <dbReference type="ARBA" id="ARBA00022692"/>
    </source>
</evidence>
<dbReference type="RefSeq" id="WP_284151740.1">
    <property type="nucleotide sequence ID" value="NZ_AP025516.1"/>
</dbReference>
<name>A0ABN6M641_9BACT</name>